<accession>M0P880</accession>
<dbReference type="AlphaFoldDB" id="M0P880"/>
<reference evidence="1 2" key="1">
    <citation type="journal article" date="2014" name="PLoS Genet.">
        <title>Phylogenetically driven sequencing of extremely halophilic archaea reveals strategies for static and dynamic osmo-response.</title>
        <authorList>
            <person name="Becker E.A."/>
            <person name="Seitzer P.M."/>
            <person name="Tritt A."/>
            <person name="Larsen D."/>
            <person name="Krusor M."/>
            <person name="Yao A.I."/>
            <person name="Wu D."/>
            <person name="Madern D."/>
            <person name="Eisen J.A."/>
            <person name="Darling A.E."/>
            <person name="Facciotti M.T."/>
        </authorList>
    </citation>
    <scope>NUCLEOTIDE SEQUENCE [LARGE SCALE GENOMIC DNA]</scope>
    <source>
        <strain evidence="1 2">JCM 13560</strain>
    </source>
</reference>
<proteinExistence type="predicted"/>
<dbReference type="Proteomes" id="UP000011575">
    <property type="component" value="Unassembled WGS sequence"/>
</dbReference>
<protein>
    <submittedName>
        <fullName evidence="1">Uncharacterized protein</fullName>
    </submittedName>
</protein>
<name>M0P880_9EURY</name>
<gene>
    <name evidence="1" type="ORF">C461_12054</name>
</gene>
<comment type="caution">
    <text evidence="1">The sequence shown here is derived from an EMBL/GenBank/DDBJ whole genome shotgun (WGS) entry which is preliminary data.</text>
</comment>
<dbReference type="EMBL" id="AOJI01000027">
    <property type="protein sequence ID" value="EMA66367.1"/>
    <property type="molecule type" value="Genomic_DNA"/>
</dbReference>
<keyword evidence="2" id="KW-1185">Reference proteome</keyword>
<sequence length="68" mass="7384">MAAELTSEANRICDVARPVPFAPVVAVVIPVESVVRPETTALSETALPLGSRSFRRVAVTRCVRHARR</sequence>
<dbReference type="STRING" id="1230454.C461_12054"/>
<evidence type="ECO:0000313" key="1">
    <source>
        <dbReference type="EMBL" id="EMA66367.1"/>
    </source>
</evidence>
<evidence type="ECO:0000313" key="2">
    <source>
        <dbReference type="Proteomes" id="UP000011575"/>
    </source>
</evidence>
<organism evidence="1 2">
    <name type="scientific">Halorubrum aidingense JCM 13560</name>
    <dbReference type="NCBI Taxonomy" id="1230454"/>
    <lineage>
        <taxon>Archaea</taxon>
        <taxon>Methanobacteriati</taxon>
        <taxon>Methanobacteriota</taxon>
        <taxon>Stenosarchaea group</taxon>
        <taxon>Halobacteria</taxon>
        <taxon>Halobacteriales</taxon>
        <taxon>Haloferacaceae</taxon>
        <taxon>Halorubrum</taxon>
    </lineage>
</organism>